<reference evidence="1 2" key="1">
    <citation type="submission" date="2016-10" db="EMBL/GenBank/DDBJ databases">
        <authorList>
            <person name="de Groot N.N."/>
        </authorList>
    </citation>
    <scope>NUCLEOTIDE SEQUENCE [LARGE SCALE GENOMIC DNA]</scope>
    <source>
        <strain evidence="1 2">SLAS-1</strain>
    </source>
</reference>
<dbReference type="AlphaFoldDB" id="A0A1G9M2T4"/>
<name>A0A1G9M2T4_9FIRM</name>
<dbReference type="EMBL" id="FNGO01000007">
    <property type="protein sequence ID" value="SDL68423.1"/>
    <property type="molecule type" value="Genomic_DNA"/>
</dbReference>
<dbReference type="RefSeq" id="WP_089759417.1">
    <property type="nucleotide sequence ID" value="NZ_FNGO01000007.1"/>
</dbReference>
<evidence type="ECO:0000313" key="1">
    <source>
        <dbReference type="EMBL" id="SDL68423.1"/>
    </source>
</evidence>
<dbReference type="Proteomes" id="UP000199476">
    <property type="component" value="Unassembled WGS sequence"/>
</dbReference>
<dbReference type="STRING" id="321763.SAMN04488692_10786"/>
<organism evidence="1 2">
    <name type="scientific">Halarsenatibacter silvermanii</name>
    <dbReference type="NCBI Taxonomy" id="321763"/>
    <lineage>
        <taxon>Bacteria</taxon>
        <taxon>Bacillati</taxon>
        <taxon>Bacillota</taxon>
        <taxon>Clostridia</taxon>
        <taxon>Halanaerobiales</taxon>
        <taxon>Halarsenatibacteraceae</taxon>
        <taxon>Halarsenatibacter</taxon>
    </lineage>
</organism>
<gene>
    <name evidence="1" type="ORF">SAMN04488692_10786</name>
</gene>
<protein>
    <submittedName>
        <fullName evidence="1">Uncharacterized protein</fullName>
    </submittedName>
</protein>
<proteinExistence type="predicted"/>
<accession>A0A1G9M2T4</accession>
<evidence type="ECO:0000313" key="2">
    <source>
        <dbReference type="Proteomes" id="UP000199476"/>
    </source>
</evidence>
<keyword evidence="2" id="KW-1185">Reference proteome</keyword>
<sequence length="65" mass="7131">MRASGADLSPAVQRAIDAVVQKKATEQELEAAMMQLEQMEEIQEVKQQLDVATMPGLAENIDFLA</sequence>